<dbReference type="Proteomes" id="UP000653674">
    <property type="component" value="Unassembled WGS sequence"/>
</dbReference>
<dbReference type="PANTHER" id="PTHR48105">
    <property type="entry name" value="THIOREDOXIN REDUCTASE 1-RELATED-RELATED"/>
    <property type="match status" value="1"/>
</dbReference>
<dbReference type="AlphaFoldDB" id="A0A8J3PM07"/>
<protein>
    <submittedName>
        <fullName evidence="6">Fused response regulator/thioredoxin-disulfide reductase</fullName>
    </submittedName>
</protein>
<dbReference type="SMART" id="SM00448">
    <property type="entry name" value="REC"/>
    <property type="match status" value="1"/>
</dbReference>
<evidence type="ECO:0000259" key="5">
    <source>
        <dbReference type="PROSITE" id="PS50110"/>
    </source>
</evidence>
<dbReference type="GO" id="GO:0004791">
    <property type="term" value="F:thioredoxin-disulfide reductase (NADPH) activity"/>
    <property type="evidence" value="ECO:0007669"/>
    <property type="project" value="UniProtKB-EC"/>
</dbReference>
<dbReference type="EMBL" id="BONU01000025">
    <property type="protein sequence ID" value="GIG75046.1"/>
    <property type="molecule type" value="Genomic_DNA"/>
</dbReference>
<dbReference type="Pfam" id="PF00072">
    <property type="entry name" value="Response_reg"/>
    <property type="match status" value="1"/>
</dbReference>
<name>A0A8J3PM07_9ACTN</name>
<gene>
    <name evidence="6" type="primary">trxB_5</name>
    <name evidence="6" type="ORF">Pfl04_34500</name>
</gene>
<evidence type="ECO:0000313" key="6">
    <source>
        <dbReference type="EMBL" id="GIG75046.1"/>
    </source>
</evidence>
<evidence type="ECO:0000256" key="3">
    <source>
        <dbReference type="ARBA" id="ARBA00048132"/>
    </source>
</evidence>
<organism evidence="6 7">
    <name type="scientific">Planosporangium flavigriseum</name>
    <dbReference type="NCBI Taxonomy" id="373681"/>
    <lineage>
        <taxon>Bacteria</taxon>
        <taxon>Bacillati</taxon>
        <taxon>Actinomycetota</taxon>
        <taxon>Actinomycetes</taxon>
        <taxon>Micromonosporales</taxon>
        <taxon>Micromonosporaceae</taxon>
        <taxon>Planosporangium</taxon>
    </lineage>
</organism>
<keyword evidence="7" id="KW-1185">Reference proteome</keyword>
<feature type="domain" description="Response regulatory" evidence="5">
    <location>
        <begin position="5"/>
        <end position="128"/>
    </location>
</feature>
<dbReference type="GO" id="GO:0000160">
    <property type="term" value="P:phosphorelay signal transduction system"/>
    <property type="evidence" value="ECO:0007669"/>
    <property type="project" value="InterPro"/>
</dbReference>
<feature type="modified residue" description="4-aspartylphosphate" evidence="4">
    <location>
        <position position="62"/>
    </location>
</feature>
<proteinExistence type="predicted"/>
<dbReference type="InterPro" id="IPR023753">
    <property type="entry name" value="FAD/NAD-binding_dom"/>
</dbReference>
<evidence type="ECO:0000313" key="7">
    <source>
        <dbReference type="Proteomes" id="UP000653674"/>
    </source>
</evidence>
<comment type="catalytic activity">
    <reaction evidence="3">
        <text>[thioredoxin]-dithiol + NADP(+) = [thioredoxin]-disulfide + NADPH + H(+)</text>
        <dbReference type="Rhea" id="RHEA:20345"/>
        <dbReference type="Rhea" id="RHEA-COMP:10698"/>
        <dbReference type="Rhea" id="RHEA-COMP:10700"/>
        <dbReference type="ChEBI" id="CHEBI:15378"/>
        <dbReference type="ChEBI" id="CHEBI:29950"/>
        <dbReference type="ChEBI" id="CHEBI:50058"/>
        <dbReference type="ChEBI" id="CHEBI:57783"/>
        <dbReference type="ChEBI" id="CHEBI:58349"/>
        <dbReference type="EC" id="1.8.1.9"/>
    </reaction>
</comment>
<dbReference type="SUPFAM" id="SSF51905">
    <property type="entry name" value="FAD/NAD(P)-binding domain"/>
    <property type="match status" value="1"/>
</dbReference>
<dbReference type="InterPro" id="IPR001789">
    <property type="entry name" value="Sig_transdc_resp-reg_receiver"/>
</dbReference>
<dbReference type="Gene3D" id="3.40.50.2300">
    <property type="match status" value="1"/>
</dbReference>
<dbReference type="SUPFAM" id="SSF52172">
    <property type="entry name" value="CheY-like"/>
    <property type="match status" value="1"/>
</dbReference>
<reference evidence="6" key="1">
    <citation type="submission" date="2021-01" db="EMBL/GenBank/DDBJ databases">
        <title>Whole genome shotgun sequence of Planosporangium flavigriseum NBRC 105377.</title>
        <authorList>
            <person name="Komaki H."/>
            <person name="Tamura T."/>
        </authorList>
    </citation>
    <scope>NUCLEOTIDE SEQUENCE</scope>
    <source>
        <strain evidence="6">NBRC 105377</strain>
    </source>
</reference>
<evidence type="ECO:0000256" key="4">
    <source>
        <dbReference type="PROSITE-ProRule" id="PRU00169"/>
    </source>
</evidence>
<dbReference type="InterPro" id="IPR036188">
    <property type="entry name" value="FAD/NAD-bd_sf"/>
</dbReference>
<dbReference type="PRINTS" id="PR00368">
    <property type="entry name" value="FADPNR"/>
</dbReference>
<dbReference type="Pfam" id="PF07992">
    <property type="entry name" value="Pyr_redox_2"/>
    <property type="match status" value="1"/>
</dbReference>
<evidence type="ECO:0000256" key="1">
    <source>
        <dbReference type="ARBA" id="ARBA00022630"/>
    </source>
</evidence>
<comment type="caution">
    <text evidence="6">The sequence shown here is derived from an EMBL/GenBank/DDBJ whole genome shotgun (WGS) entry which is preliminary data.</text>
</comment>
<keyword evidence="1" id="KW-0285">Flavoprotein</keyword>
<evidence type="ECO:0000256" key="2">
    <source>
        <dbReference type="ARBA" id="ARBA00023002"/>
    </source>
</evidence>
<dbReference type="PRINTS" id="PR00469">
    <property type="entry name" value="PNDRDTASEII"/>
</dbReference>
<keyword evidence="2" id="KW-0560">Oxidoreductase</keyword>
<dbReference type="InterPro" id="IPR050097">
    <property type="entry name" value="Ferredoxin-NADP_redctase_2"/>
</dbReference>
<dbReference type="RefSeq" id="WP_168077137.1">
    <property type="nucleotide sequence ID" value="NZ_BAAAQJ010000007.1"/>
</dbReference>
<keyword evidence="4" id="KW-0597">Phosphoprotein</keyword>
<sequence>MSRPAMLTVDDDQAVARAVARDLRRRYGRNFQIIRASSGAGALDALRELKLRGGRVAAMLADYRMPQMNGIEFLEQAMDLFPHARRAILTAYADTDAAIQAINVVDVDHYLLKPWDPPEEKLYPVVDALLEAWQAAGDREVEEVKVVGHRWSAPSYRIRDFLASNLVPYRWFAADEPEGRRLLDAAEATPEAVPLVVTPDGQALSAPTAAEVAAVVGLSTAPVRDFYDLIIVGGGPAGLGAAVYGASEGLHTVLVERRAIGGQAGQSSRIENYLGFPDGVSGAQLTERARLQAGKFDAEVLTTREAVGLEARGSARVVRFSDGNELSAHTVILATGVSYRPLAAPGVATLVGRGVYYGSAATEGPSCAATDIYIVGGANSAGQAAIFFSRFARSVTLLVRGDSLERSMSYYLIQQIAGVDNIAVRTRCEVIQAHGDEHLESITLRDSKNGTTTTLPCGHLFVFIGAQPRTEWLDGTVRRDRRGFICTGPDLLVEGDRPTGWDRDRDPFYLESSVPGVFAAGDVRANSVKRVASAVGEGAMAVTLVHRYLEAR</sequence>
<dbReference type="Gene3D" id="3.50.50.60">
    <property type="entry name" value="FAD/NAD(P)-binding domain"/>
    <property type="match status" value="2"/>
</dbReference>
<dbReference type="InterPro" id="IPR011006">
    <property type="entry name" value="CheY-like_superfamily"/>
</dbReference>
<accession>A0A8J3PM07</accession>
<dbReference type="PROSITE" id="PS50110">
    <property type="entry name" value="RESPONSE_REGULATORY"/>
    <property type="match status" value="1"/>
</dbReference>